<evidence type="ECO:0000313" key="1">
    <source>
        <dbReference type="EMBL" id="KAB2347295.1"/>
    </source>
</evidence>
<sequence length="122" mass="13384">MSAHRHLATAAEKLRTTLPGDLSATPRLVMTDSESVDGIAFCVEHLLPLDGEHTYSACDNYWVIECHHESLAELIHTLLLARAPLADWLHDWEGFEIREDGPMPDDLKAALSIARTVNGGAA</sequence>
<dbReference type="RefSeq" id="WP_151561988.1">
    <property type="nucleotide sequence ID" value="NZ_WBMT01000009.1"/>
</dbReference>
<dbReference type="OrthoDB" id="3544447at2"/>
<gene>
    <name evidence="1" type="ORF">F8566_19985</name>
</gene>
<comment type="caution">
    <text evidence="1">The sequence shown here is derived from an EMBL/GenBank/DDBJ whole genome shotgun (WGS) entry which is preliminary data.</text>
</comment>
<protein>
    <submittedName>
        <fullName evidence="1">Uncharacterized protein</fullName>
    </submittedName>
</protein>
<evidence type="ECO:0000313" key="2">
    <source>
        <dbReference type="Proteomes" id="UP000468735"/>
    </source>
</evidence>
<accession>A0A6H9YJW3</accession>
<dbReference type="AlphaFoldDB" id="A0A6H9YJW3"/>
<dbReference type="EMBL" id="WBMT01000009">
    <property type="protein sequence ID" value="KAB2347295.1"/>
    <property type="molecule type" value="Genomic_DNA"/>
</dbReference>
<proteinExistence type="predicted"/>
<name>A0A6H9YJW3_9ACTN</name>
<dbReference type="Proteomes" id="UP000468735">
    <property type="component" value="Unassembled WGS sequence"/>
</dbReference>
<keyword evidence="2" id="KW-1185">Reference proteome</keyword>
<reference evidence="1 2" key="1">
    <citation type="submission" date="2019-09" db="EMBL/GenBank/DDBJ databases">
        <title>Actinomadura physcomitrii sp. nov., a novel actinomycete isolated from moss [Physcomitrium sphaericum (Ludw) Fuernr].</title>
        <authorList>
            <person name="Zhuang X."/>
            <person name="Liu C."/>
        </authorList>
    </citation>
    <scope>NUCLEOTIDE SEQUENCE [LARGE SCALE GENOMIC DNA]</scope>
    <source>
        <strain evidence="1 2">HMC1</strain>
    </source>
</reference>
<organism evidence="1 2">
    <name type="scientific">Actinomadura rudentiformis</name>
    <dbReference type="NCBI Taxonomy" id="359158"/>
    <lineage>
        <taxon>Bacteria</taxon>
        <taxon>Bacillati</taxon>
        <taxon>Actinomycetota</taxon>
        <taxon>Actinomycetes</taxon>
        <taxon>Streptosporangiales</taxon>
        <taxon>Thermomonosporaceae</taxon>
        <taxon>Actinomadura</taxon>
    </lineage>
</organism>